<evidence type="ECO:0000256" key="2">
    <source>
        <dbReference type="ARBA" id="ARBA00004401"/>
    </source>
</evidence>
<dbReference type="Pfam" id="PF10502">
    <property type="entry name" value="Peptidase_S26"/>
    <property type="match status" value="1"/>
</dbReference>
<dbReference type="CDD" id="cd06530">
    <property type="entry name" value="S26_SPase_I"/>
    <property type="match status" value="1"/>
</dbReference>
<gene>
    <name evidence="10" type="primary">lepB</name>
    <name evidence="10" type="ORF">J4P90_20410</name>
</gene>
<comment type="similarity">
    <text evidence="3 8">Belongs to the peptidase S26 family.</text>
</comment>
<keyword evidence="11" id="KW-1185">Reference proteome</keyword>
<dbReference type="Proteomes" id="UP000677611">
    <property type="component" value="Unassembled WGS sequence"/>
</dbReference>
<dbReference type="InterPro" id="IPR019533">
    <property type="entry name" value="Peptidase_S26"/>
</dbReference>
<proteinExistence type="inferred from homology"/>
<reference evidence="10 11" key="1">
    <citation type="submission" date="2021-03" db="EMBL/GenBank/DDBJ databases">
        <title>Identification of novel Bacillus strains.</title>
        <authorList>
            <person name="Xiao Z."/>
            <person name="Li Y."/>
            <person name="Shen J."/>
        </authorList>
    </citation>
    <scope>NUCLEOTIDE SEQUENCE [LARGE SCALE GENOMIC DNA]</scope>
    <source>
        <strain evidence="10 11">SY8</strain>
    </source>
</reference>
<dbReference type="RefSeq" id="WP_026592451.1">
    <property type="nucleotide sequence ID" value="NZ_CP127376.1"/>
</dbReference>
<dbReference type="PANTHER" id="PTHR43390">
    <property type="entry name" value="SIGNAL PEPTIDASE I"/>
    <property type="match status" value="1"/>
</dbReference>
<evidence type="ECO:0000256" key="6">
    <source>
        <dbReference type="ARBA" id="ARBA00022801"/>
    </source>
</evidence>
<dbReference type="PROSITE" id="PS00761">
    <property type="entry name" value="SPASE_I_3"/>
    <property type="match status" value="1"/>
</dbReference>
<feature type="domain" description="Peptidase S26" evidence="9">
    <location>
        <begin position="10"/>
        <end position="175"/>
    </location>
</feature>
<evidence type="ECO:0000259" key="9">
    <source>
        <dbReference type="Pfam" id="PF10502"/>
    </source>
</evidence>
<keyword evidence="7" id="KW-0472">Membrane</keyword>
<dbReference type="InterPro" id="IPR019757">
    <property type="entry name" value="Pept_S26A_signal_pept_1_Lys-AS"/>
</dbReference>
<dbReference type="EMBL" id="JAGDQJ010000026">
    <property type="protein sequence ID" value="MBO1627540.1"/>
    <property type="molecule type" value="Genomic_DNA"/>
</dbReference>
<dbReference type="PROSITE" id="PS00760">
    <property type="entry name" value="SPASE_I_2"/>
    <property type="match status" value="1"/>
</dbReference>
<keyword evidence="6 7" id="KW-0378">Hydrolase</keyword>
<keyword evidence="7" id="KW-1133">Transmembrane helix</keyword>
<evidence type="ECO:0000256" key="7">
    <source>
        <dbReference type="RuleBase" id="RU003993"/>
    </source>
</evidence>
<evidence type="ECO:0000256" key="3">
    <source>
        <dbReference type="ARBA" id="ARBA00009370"/>
    </source>
</evidence>
<dbReference type="NCBIfam" id="TIGR02227">
    <property type="entry name" value="sigpep_I_bact"/>
    <property type="match status" value="1"/>
</dbReference>
<dbReference type="InterPro" id="IPR019756">
    <property type="entry name" value="Pept_S26A_signal_pept_1_Ser-AS"/>
</dbReference>
<name>A0ABS3P424_9BACI</name>
<evidence type="ECO:0000313" key="10">
    <source>
        <dbReference type="EMBL" id="MBO1627540.1"/>
    </source>
</evidence>
<dbReference type="GO" id="GO:0009003">
    <property type="term" value="F:signal peptidase activity"/>
    <property type="evidence" value="ECO:0007669"/>
    <property type="project" value="UniProtKB-EC"/>
</dbReference>
<keyword evidence="5 7" id="KW-0645">Protease</keyword>
<organism evidence="10 11">
    <name type="scientific">Bacillus arachidis</name>
    <dbReference type="NCBI Taxonomy" id="2819290"/>
    <lineage>
        <taxon>Bacteria</taxon>
        <taxon>Bacillati</taxon>
        <taxon>Bacillota</taxon>
        <taxon>Bacilli</taxon>
        <taxon>Bacillales</taxon>
        <taxon>Bacillaceae</taxon>
        <taxon>Bacillus</taxon>
    </lineage>
</organism>
<dbReference type="InterPro" id="IPR019758">
    <property type="entry name" value="Pept_S26A_signal_pept_1_CS"/>
</dbReference>
<dbReference type="InterPro" id="IPR036286">
    <property type="entry name" value="LexA/Signal_pep-like_sf"/>
</dbReference>
<keyword evidence="7" id="KW-0812">Transmembrane</keyword>
<feature type="transmembrane region" description="Helical" evidence="7">
    <location>
        <begin position="12"/>
        <end position="31"/>
    </location>
</feature>
<dbReference type="Gene3D" id="2.10.109.10">
    <property type="entry name" value="Umud Fragment, subunit A"/>
    <property type="match status" value="1"/>
</dbReference>
<evidence type="ECO:0000256" key="5">
    <source>
        <dbReference type="ARBA" id="ARBA00022670"/>
    </source>
</evidence>
<protein>
    <recommendedName>
        <fullName evidence="4 7">Signal peptidase I</fullName>
        <ecNumber evidence="4 7">3.4.21.89</ecNumber>
    </recommendedName>
</protein>
<accession>A0ABS3P424</accession>
<comment type="catalytic activity">
    <reaction evidence="1 7">
        <text>Cleavage of hydrophobic, N-terminal signal or leader sequences from secreted and periplasmic proteins.</text>
        <dbReference type="EC" id="3.4.21.89"/>
    </reaction>
</comment>
<dbReference type="SUPFAM" id="SSF51306">
    <property type="entry name" value="LexA/Signal peptidase"/>
    <property type="match status" value="1"/>
</dbReference>
<evidence type="ECO:0000313" key="11">
    <source>
        <dbReference type="Proteomes" id="UP000677611"/>
    </source>
</evidence>
<comment type="caution">
    <text evidence="10">The sequence shown here is derived from an EMBL/GenBank/DDBJ whole genome shotgun (WGS) entry which is preliminary data.</text>
</comment>
<sequence length="184" mass="20742">MEKSKKKEIISWIKTIGITIGIALIVRGILFTPSLVQGESMMPTLENNERVLVNKIGYNIQGLNRFDIIVFHGKEGYDLVKRVIGLPGDTIEYKNDVLYVNGKAVDEPYLAEYKEQVGKGKLTPDFTLEQKTGKEKVPEGQVFVLGDNRQVSKDSRMFGFVSEDQIVGKGEVVFWPLQQVRALH</sequence>
<dbReference type="PROSITE" id="PS00501">
    <property type="entry name" value="SPASE_I_1"/>
    <property type="match status" value="1"/>
</dbReference>
<evidence type="ECO:0000256" key="1">
    <source>
        <dbReference type="ARBA" id="ARBA00000677"/>
    </source>
</evidence>
<comment type="subcellular location">
    <subcellularLocation>
        <location evidence="2">Cell membrane</location>
        <topology evidence="2">Single-pass type II membrane protein</topology>
    </subcellularLocation>
    <subcellularLocation>
        <location evidence="8">Membrane</location>
        <topology evidence="8">Single-pass type II membrane protein</topology>
    </subcellularLocation>
</comment>
<dbReference type="InterPro" id="IPR000223">
    <property type="entry name" value="Pept_S26A_signal_pept_1"/>
</dbReference>
<dbReference type="PANTHER" id="PTHR43390:SF1">
    <property type="entry name" value="CHLOROPLAST PROCESSING PEPTIDASE"/>
    <property type="match status" value="1"/>
</dbReference>
<dbReference type="EC" id="3.4.21.89" evidence="4 7"/>
<dbReference type="PRINTS" id="PR00727">
    <property type="entry name" value="LEADERPTASE"/>
</dbReference>
<evidence type="ECO:0000256" key="4">
    <source>
        <dbReference type="ARBA" id="ARBA00013208"/>
    </source>
</evidence>
<evidence type="ECO:0000256" key="8">
    <source>
        <dbReference type="RuleBase" id="RU362042"/>
    </source>
</evidence>